<feature type="compositionally biased region" description="Basic and acidic residues" evidence="1">
    <location>
        <begin position="120"/>
        <end position="149"/>
    </location>
</feature>
<reference evidence="3" key="1">
    <citation type="submission" date="2016-11" db="UniProtKB">
        <authorList>
            <consortium name="WormBaseParasite"/>
        </authorList>
    </citation>
    <scope>IDENTIFICATION</scope>
</reference>
<accession>A0A1I8FLU1</accession>
<evidence type="ECO:0000313" key="3">
    <source>
        <dbReference type="WBParaSite" id="maker-unitig_40274-snap-gene-0.2-mRNA-1"/>
    </source>
</evidence>
<evidence type="ECO:0000313" key="2">
    <source>
        <dbReference type="Proteomes" id="UP000095280"/>
    </source>
</evidence>
<feature type="region of interest" description="Disordered" evidence="1">
    <location>
        <begin position="102"/>
        <end position="160"/>
    </location>
</feature>
<keyword evidence="2" id="KW-1185">Reference proteome</keyword>
<feature type="region of interest" description="Disordered" evidence="1">
    <location>
        <begin position="655"/>
        <end position="691"/>
    </location>
</feature>
<sequence length="845" mass="91573">VHRSPHLIGWPEQRRQLPVARRGRLKLIDGGGNGGGGKHRSGGGASTSTLTVSAVPTAGLAGRSPVLPLQEQELAASASGSATDWRLTLPVLRAAAAFSAADSAPPAPGWSPPVGSASDQRQRRFRELDNNGGYGRDHPVLRRAPDPRQTDAPSHPRPWTSGALSPVYNFNYPGGEFKRPITLKLPLPQWLLSSGDSAGAPASAADSASVTIFYQPRPGLAEPWRILDPGSSLKLTKNSISFEARHLTRYCFASVSPDEGPSEPEHTAMEGEILLFAKLEDRRWRLCVDCARATRLWKEFPTAFRFWCSTTSCLAMHLPFIVWCPTERCHTVATDFFDYKLQQQQQQQADLDSGNRAADSAQENETINFKSLSWTSRGDLVSEHEIVLSFDAVKTYLGLRPPTPPPPPTPTPPPSPPPPTQRGSTERQPRHHQANPHPAEASAAACEACRPSLSTCAKASLWLCISAPPESAHHGVSVSMYYRPEGATSVASVTYKILTHWKRSVPLPERGSMARQLADALASMGRPDLARVLLECDDANWRAHAKFAGETMQSSCKHQLAADGCAGGAIRRTPANSARSTTASLEASSSKVELAQLLFFISVGQRLDCRASSCAELRTHSSSEFASGQQLLGEPSRESQRGSVAAFKAAAFAAAGRAGPPPETRIAWSRSRRAEPGKRAADKPQSTSSLAVGDWAASSDFSQQLHQRGPAAVAQQIQQFVAENRWVPRREAGRPVRQRRGNQHPASLGAPAGSSIRRARHCVVEVQAGWLPSNRAATAWVISSRSRCCLERKATSLSSVCRGAGYEALASRLSGLSRLLIFEHRPELRPAQILQRLCRMSRPRS</sequence>
<feature type="compositionally biased region" description="Basic and acidic residues" evidence="1">
    <location>
        <begin position="672"/>
        <end position="682"/>
    </location>
</feature>
<feature type="region of interest" description="Disordered" evidence="1">
    <location>
        <begin position="398"/>
        <end position="439"/>
    </location>
</feature>
<feature type="compositionally biased region" description="Pro residues" evidence="1">
    <location>
        <begin position="401"/>
        <end position="420"/>
    </location>
</feature>
<dbReference type="Proteomes" id="UP000095280">
    <property type="component" value="Unplaced"/>
</dbReference>
<name>A0A1I8FLU1_9PLAT</name>
<protein>
    <submittedName>
        <fullName evidence="3">USP domain-containing protein</fullName>
    </submittedName>
</protein>
<feature type="region of interest" description="Disordered" evidence="1">
    <location>
        <begin position="28"/>
        <end position="48"/>
    </location>
</feature>
<organism evidence="2 3">
    <name type="scientific">Macrostomum lignano</name>
    <dbReference type="NCBI Taxonomy" id="282301"/>
    <lineage>
        <taxon>Eukaryota</taxon>
        <taxon>Metazoa</taxon>
        <taxon>Spiralia</taxon>
        <taxon>Lophotrochozoa</taxon>
        <taxon>Platyhelminthes</taxon>
        <taxon>Rhabditophora</taxon>
        <taxon>Macrostomorpha</taxon>
        <taxon>Macrostomida</taxon>
        <taxon>Macrostomidae</taxon>
        <taxon>Macrostomum</taxon>
    </lineage>
</organism>
<evidence type="ECO:0000256" key="1">
    <source>
        <dbReference type="SAM" id="MobiDB-lite"/>
    </source>
</evidence>
<proteinExistence type="predicted"/>
<dbReference type="WBParaSite" id="maker-unitig_40274-snap-gene-0.2-mRNA-1">
    <property type="protein sequence ID" value="maker-unitig_40274-snap-gene-0.2-mRNA-1"/>
    <property type="gene ID" value="maker-unitig_40274-snap-gene-0.2"/>
</dbReference>
<dbReference type="AlphaFoldDB" id="A0A1I8FLU1"/>
<feature type="region of interest" description="Disordered" evidence="1">
    <location>
        <begin position="728"/>
        <end position="753"/>
    </location>
</feature>